<feature type="compositionally biased region" description="Low complexity" evidence="6">
    <location>
        <begin position="690"/>
        <end position="727"/>
    </location>
</feature>
<dbReference type="EMBL" id="JANBOI010000006">
    <property type="protein sequence ID" value="KAJ1735980.1"/>
    <property type="molecule type" value="Genomic_DNA"/>
</dbReference>
<keyword evidence="5" id="KW-0539">Nucleus</keyword>
<evidence type="ECO:0000256" key="2">
    <source>
        <dbReference type="ARBA" id="ARBA00022491"/>
    </source>
</evidence>
<dbReference type="GO" id="GO:0005654">
    <property type="term" value="C:nucleoplasm"/>
    <property type="evidence" value="ECO:0007669"/>
    <property type="project" value="UniProtKB-ARBA"/>
</dbReference>
<comment type="subcellular location">
    <subcellularLocation>
        <location evidence="1">Nucleus</location>
    </subcellularLocation>
</comment>
<dbReference type="Proteomes" id="UP001143981">
    <property type="component" value="Unassembled WGS sequence"/>
</dbReference>
<feature type="compositionally biased region" description="Acidic residues" evidence="6">
    <location>
        <begin position="236"/>
        <end position="245"/>
    </location>
</feature>
<proteinExistence type="predicted"/>
<evidence type="ECO:0000313" key="7">
    <source>
        <dbReference type="EMBL" id="KAJ1735980.1"/>
    </source>
</evidence>
<dbReference type="InterPro" id="IPR013907">
    <property type="entry name" value="Sds3"/>
</dbReference>
<organism evidence="7 8">
    <name type="scientific">Coemansia biformis</name>
    <dbReference type="NCBI Taxonomy" id="1286918"/>
    <lineage>
        <taxon>Eukaryota</taxon>
        <taxon>Fungi</taxon>
        <taxon>Fungi incertae sedis</taxon>
        <taxon>Zoopagomycota</taxon>
        <taxon>Kickxellomycotina</taxon>
        <taxon>Kickxellomycetes</taxon>
        <taxon>Kickxellales</taxon>
        <taxon>Kickxellaceae</taxon>
        <taxon>Coemansia</taxon>
    </lineage>
</organism>
<feature type="compositionally biased region" description="Low complexity" evidence="6">
    <location>
        <begin position="246"/>
        <end position="259"/>
    </location>
</feature>
<accession>A0A9W8CYB5</accession>
<feature type="region of interest" description="Disordered" evidence="6">
    <location>
        <begin position="580"/>
        <end position="606"/>
    </location>
</feature>
<feature type="region of interest" description="Disordered" evidence="6">
    <location>
        <begin position="641"/>
        <end position="742"/>
    </location>
</feature>
<dbReference type="GO" id="GO:0010468">
    <property type="term" value="P:regulation of gene expression"/>
    <property type="evidence" value="ECO:0007669"/>
    <property type="project" value="UniProtKB-ARBA"/>
</dbReference>
<evidence type="ECO:0000256" key="6">
    <source>
        <dbReference type="SAM" id="MobiDB-lite"/>
    </source>
</evidence>
<evidence type="ECO:0000256" key="1">
    <source>
        <dbReference type="ARBA" id="ARBA00004123"/>
    </source>
</evidence>
<keyword evidence="2" id="KW-0678">Repressor</keyword>
<dbReference type="OrthoDB" id="1363at2759"/>
<feature type="compositionally biased region" description="Low complexity" evidence="6">
    <location>
        <begin position="483"/>
        <end position="504"/>
    </location>
</feature>
<evidence type="ECO:0000256" key="4">
    <source>
        <dbReference type="ARBA" id="ARBA00023163"/>
    </source>
</evidence>
<evidence type="ECO:0000256" key="3">
    <source>
        <dbReference type="ARBA" id="ARBA00023015"/>
    </source>
</evidence>
<comment type="caution">
    <text evidence="7">The sequence shown here is derived from an EMBL/GenBank/DDBJ whole genome shotgun (WGS) entry which is preliminary data.</text>
</comment>
<evidence type="ECO:0000313" key="8">
    <source>
        <dbReference type="Proteomes" id="UP001143981"/>
    </source>
</evidence>
<feature type="region of interest" description="Disordered" evidence="6">
    <location>
        <begin position="235"/>
        <end position="259"/>
    </location>
</feature>
<protein>
    <submittedName>
        <fullName evidence="7">Uncharacterized protein</fullName>
    </submittedName>
</protein>
<feature type="compositionally biased region" description="Polar residues" evidence="6">
    <location>
        <begin position="361"/>
        <end position="372"/>
    </location>
</feature>
<feature type="region of interest" description="Disordered" evidence="6">
    <location>
        <begin position="436"/>
        <end position="530"/>
    </location>
</feature>
<feature type="compositionally biased region" description="Low complexity" evidence="6">
    <location>
        <begin position="436"/>
        <end position="445"/>
    </location>
</feature>
<feature type="region of interest" description="Disordered" evidence="6">
    <location>
        <begin position="318"/>
        <end position="401"/>
    </location>
</feature>
<reference evidence="7" key="1">
    <citation type="submission" date="2022-07" db="EMBL/GenBank/DDBJ databases">
        <title>Phylogenomic reconstructions and comparative analyses of Kickxellomycotina fungi.</title>
        <authorList>
            <person name="Reynolds N.K."/>
            <person name="Stajich J.E."/>
            <person name="Barry K."/>
            <person name="Grigoriev I.V."/>
            <person name="Crous P."/>
            <person name="Smith M.E."/>
        </authorList>
    </citation>
    <scope>NUCLEOTIDE SEQUENCE</scope>
    <source>
        <strain evidence="7">BCRC 34381</strain>
    </source>
</reference>
<keyword evidence="8" id="KW-1185">Reference proteome</keyword>
<evidence type="ECO:0000256" key="5">
    <source>
        <dbReference type="ARBA" id="ARBA00023242"/>
    </source>
</evidence>
<dbReference type="AlphaFoldDB" id="A0A9W8CYB5"/>
<dbReference type="SMART" id="SM01401">
    <property type="entry name" value="Sds3"/>
    <property type="match status" value="1"/>
</dbReference>
<keyword evidence="4" id="KW-0804">Transcription</keyword>
<gene>
    <name evidence="7" type="ORF">LPJ61_000239</name>
</gene>
<keyword evidence="3" id="KW-0805">Transcription regulation</keyword>
<name>A0A9W8CYB5_9FUNG</name>
<sequence>MEVDQSPEEYFRQHAAAALLHSDADESWSEVEDASDAEDDPSVIRKKRILRYGRERLSSMRKRFEAAKARLYDEKQLQLDLELEQLHNGTHPQYRALLDQADARWSQRLATIEFKLDCRRDLAQKNLASSHRSAAATLVTTRGELRQRMILRRRRRQWALADEMRGLERIHEAVAAIARPLATSDAADRPAKAAAAPLDSDHLLNIPDTHLPKADEDADLSAICGIPALLNHVVVDDDDDDDDGSDPYPALDAYAPPAPETAPAVAITAAADARATGHAEYAYQGAPEAIPGEIAAPAQDHGAQEHSRVYHGHYNSTAVPHAVPAGDHAYYQGSSDYYSQQPPPQQQKQQQQHGADERPTGSGTAPYSTTTAGRVYNADDRYPYAQNGPSDHPRHSSSHSRVADLLHSGAETNGNGALPGAHSTAAYYDGKTPGPAAKYSSGAASGKHEIAGPEYDDTPSKRQRMMQQAATWPATAQHYAHETPQQSHLPPPTQQQQQPQQLQPHYRHQDGRAWAASADPSTAIPPVYGYNGQTRHYNTAQQYAYQTPHQQNEQYYSGSSAYYHGSSKYDYANGSAYYYPQQQQQQQQPQPQQPKQSHQQHSAHYHQNADDAYYYQQQQAAGAYPAAYAQDYQAPGSSSYAGLDTGVSMPPPVSPKQHGGRYAQQGVAGHSAGGGWGEYQHHSQMQHAGQYHQYSNQYQQQQQQQHHQSQNQYSQAAGAAKGAQQPYYHHHHHSGSSGYYAGHPQRVAAETGVGADGYHYGPSTLPNVR</sequence>